<proteinExistence type="predicted"/>
<evidence type="ECO:0000313" key="2">
    <source>
        <dbReference type="Proteomes" id="UP001500575"/>
    </source>
</evidence>
<dbReference type="Proteomes" id="UP001500575">
    <property type="component" value="Unassembled WGS sequence"/>
</dbReference>
<dbReference type="EMBL" id="BAAAQQ010000009">
    <property type="protein sequence ID" value="GAA2122700.1"/>
    <property type="molecule type" value="Genomic_DNA"/>
</dbReference>
<protein>
    <recommendedName>
        <fullName evidence="3">EcsC family protein</fullName>
    </recommendedName>
</protein>
<name>A0ABP5JTX4_9ACTN</name>
<dbReference type="PANTHER" id="PTHR41260:SF1">
    <property type="entry name" value="PROTEIN ECSC"/>
    <property type="match status" value="1"/>
</dbReference>
<evidence type="ECO:0000313" key="1">
    <source>
        <dbReference type="EMBL" id="GAA2122700.1"/>
    </source>
</evidence>
<dbReference type="RefSeq" id="WP_344303366.1">
    <property type="nucleotide sequence ID" value="NZ_BAAAQQ010000009.1"/>
</dbReference>
<evidence type="ECO:0008006" key="3">
    <source>
        <dbReference type="Google" id="ProtNLM"/>
    </source>
</evidence>
<keyword evidence="2" id="KW-1185">Reference proteome</keyword>
<accession>A0ABP5JTX4</accession>
<dbReference type="Pfam" id="PF12787">
    <property type="entry name" value="EcsC"/>
    <property type="match status" value="1"/>
</dbReference>
<comment type="caution">
    <text evidence="1">The sequence shown here is derived from an EMBL/GenBank/DDBJ whole genome shotgun (WGS) entry which is preliminary data.</text>
</comment>
<organism evidence="1 2">
    <name type="scientific">Nocardioides bigeumensis</name>
    <dbReference type="NCBI Taxonomy" id="433657"/>
    <lineage>
        <taxon>Bacteria</taxon>
        <taxon>Bacillati</taxon>
        <taxon>Actinomycetota</taxon>
        <taxon>Actinomycetes</taxon>
        <taxon>Propionibacteriales</taxon>
        <taxon>Nocardioidaceae</taxon>
        <taxon>Nocardioides</taxon>
    </lineage>
</organism>
<reference evidence="2" key="1">
    <citation type="journal article" date="2019" name="Int. J. Syst. Evol. Microbiol.">
        <title>The Global Catalogue of Microorganisms (GCM) 10K type strain sequencing project: providing services to taxonomists for standard genome sequencing and annotation.</title>
        <authorList>
            <consortium name="The Broad Institute Genomics Platform"/>
            <consortium name="The Broad Institute Genome Sequencing Center for Infectious Disease"/>
            <person name="Wu L."/>
            <person name="Ma J."/>
        </authorList>
    </citation>
    <scope>NUCLEOTIDE SEQUENCE [LARGE SCALE GENOMIC DNA]</scope>
    <source>
        <strain evidence="2">JCM 16021</strain>
    </source>
</reference>
<gene>
    <name evidence="1" type="ORF">GCM10009843_18040</name>
</gene>
<dbReference type="InterPro" id="IPR024787">
    <property type="entry name" value="EcsC"/>
</dbReference>
<sequence>MSALSPYEQKALVNIEQEKQRRLSTSPRRLMPPKVKAVATGAGRRVKDLPGADRAADAAGRGYARAAEGVGKFLSRSSQFTLSSRRVVRAYHRRGFDVEGLEDIRALDLQTIDGVARFKRLANLYAGAVAVEGAGAGLAISGGALLAVGGSAGAGAAAAPGLAVVTGAVAGDAVAVLMAGSRVVAHTALYYGYDPEDPREEVFAMSVINLGAATTQGAKMSAYGELSRLTQLLARSAPWEKLNQSMLTRVAQRFAAKFGQDLTKKKLGQLVPVAGVVVGAGMNYALVDSIAEAAYWSYRERFLRDKLGQAMSVPLQPDAPPDDVESDMQVDEAIDLLGLLEDEGFDTTDPDRP</sequence>
<dbReference type="PANTHER" id="PTHR41260">
    <property type="entry name" value="PROTEIN ECSC"/>
    <property type="match status" value="1"/>
</dbReference>